<sequence length="137" mass="15872">MTTITPNHDPRLCMKAKENRKKLLREIHKCLDSLDACDRLVESGKMRHSRNNPECPPPSITYPDYPKRGEYYIPLPEKTKPWERPRNPSRELLGGDLKIGCDCTKRNGLQDDCQRLQCRGQPACLEKPDPYCFPSFN</sequence>
<dbReference type="EMBL" id="GEDC01026376">
    <property type="protein sequence ID" value="JAS10922.1"/>
    <property type="molecule type" value="Transcribed_RNA"/>
</dbReference>
<proteinExistence type="predicted"/>
<evidence type="ECO:0000313" key="1">
    <source>
        <dbReference type="EMBL" id="JAS10922.1"/>
    </source>
</evidence>
<accession>A0A1B6CBS9</accession>
<gene>
    <name evidence="1" type="ORF">g.759</name>
</gene>
<protein>
    <submittedName>
        <fullName evidence="1">Uncharacterized protein</fullName>
    </submittedName>
</protein>
<dbReference type="AlphaFoldDB" id="A0A1B6CBS9"/>
<reference evidence="1" key="1">
    <citation type="submission" date="2015-12" db="EMBL/GenBank/DDBJ databases">
        <title>De novo transcriptome assembly of four potential Pierce s Disease insect vectors from Arizona vineyards.</title>
        <authorList>
            <person name="Tassone E.E."/>
        </authorList>
    </citation>
    <scope>NUCLEOTIDE SEQUENCE</scope>
</reference>
<name>A0A1B6CBS9_9HEMI</name>
<organism evidence="1">
    <name type="scientific">Clastoptera arizonana</name>
    <name type="common">Arizona spittle bug</name>
    <dbReference type="NCBI Taxonomy" id="38151"/>
    <lineage>
        <taxon>Eukaryota</taxon>
        <taxon>Metazoa</taxon>
        <taxon>Ecdysozoa</taxon>
        <taxon>Arthropoda</taxon>
        <taxon>Hexapoda</taxon>
        <taxon>Insecta</taxon>
        <taxon>Pterygota</taxon>
        <taxon>Neoptera</taxon>
        <taxon>Paraneoptera</taxon>
        <taxon>Hemiptera</taxon>
        <taxon>Auchenorrhyncha</taxon>
        <taxon>Cercopoidea</taxon>
        <taxon>Clastopteridae</taxon>
        <taxon>Clastoptera</taxon>
    </lineage>
</organism>